<dbReference type="InterPro" id="IPR033470">
    <property type="entry name" value="FakA-like_C"/>
</dbReference>
<dbReference type="Pfam" id="PF21645">
    <property type="entry name" value="FakA-like_M"/>
    <property type="match status" value="1"/>
</dbReference>
<dbReference type="SUPFAM" id="SSF101473">
    <property type="entry name" value="DhaL-like"/>
    <property type="match status" value="1"/>
</dbReference>
<keyword evidence="3" id="KW-1185">Reference proteome</keyword>
<dbReference type="RefSeq" id="WP_390423963.1">
    <property type="nucleotide sequence ID" value="NZ_BAABZQ010000001.1"/>
</dbReference>
<comment type="caution">
    <text evidence="2">The sequence shown here is derived from an EMBL/GenBank/DDBJ whole genome shotgun (WGS) entry which is preliminary data.</text>
</comment>
<dbReference type="SMART" id="SM01121">
    <property type="entry name" value="Dak1_2"/>
    <property type="match status" value="1"/>
</dbReference>
<reference evidence="2 3" key="1">
    <citation type="submission" date="2024-04" db="EMBL/GenBank/DDBJ databases">
        <title>Defined microbial consortia suppress multidrug-resistant proinflammatory Enterobacteriaceae via ecological control.</title>
        <authorList>
            <person name="Furuichi M."/>
            <person name="Kawaguchi T."/>
            <person name="Pust M."/>
            <person name="Yasuma K."/>
            <person name="Plichta D."/>
            <person name="Hasegawa N."/>
            <person name="Ohya T."/>
            <person name="Bhattarai S."/>
            <person name="Sasajima S."/>
            <person name="Aoto Y."/>
            <person name="Tuganbaev T."/>
            <person name="Yaginuma M."/>
            <person name="Ueda M."/>
            <person name="Okahashi N."/>
            <person name="Amafuji K."/>
            <person name="Kiridooshi Y."/>
            <person name="Sugita K."/>
            <person name="Strazar M."/>
            <person name="Skelly A."/>
            <person name="Suda W."/>
            <person name="Hattori M."/>
            <person name="Nakamoto N."/>
            <person name="Caballero S."/>
            <person name="Norman J."/>
            <person name="Olle B."/>
            <person name="Tanoue T."/>
            <person name="Arita M."/>
            <person name="Bucci V."/>
            <person name="Atarashi K."/>
            <person name="Xavier R."/>
            <person name="Honda K."/>
        </authorList>
    </citation>
    <scope>NUCLEOTIDE SEQUENCE [LARGE SCALE GENOMIC DNA]</scope>
    <source>
        <strain evidence="3">k34-0107-D12</strain>
    </source>
</reference>
<accession>A0ABQ0BTY2</accession>
<evidence type="ECO:0000259" key="1">
    <source>
        <dbReference type="PROSITE" id="PS51480"/>
    </source>
</evidence>
<dbReference type="PANTHER" id="PTHR33434:SF4">
    <property type="entry name" value="PHOSPHATASE PROTEIN"/>
    <property type="match status" value="1"/>
</dbReference>
<feature type="domain" description="DhaL" evidence="1">
    <location>
        <begin position="9"/>
        <end position="201"/>
    </location>
</feature>
<organism evidence="2 3">
    <name type="scientific">Blautia parvula</name>
    <dbReference type="NCBI Taxonomy" id="2877527"/>
    <lineage>
        <taxon>Bacteria</taxon>
        <taxon>Bacillati</taxon>
        <taxon>Bacillota</taxon>
        <taxon>Clostridia</taxon>
        <taxon>Lachnospirales</taxon>
        <taxon>Lachnospiraceae</taxon>
        <taxon>Blautia</taxon>
    </lineage>
</organism>
<protein>
    <submittedName>
        <fullName evidence="2">DAK2 domain-containing protein</fullName>
    </submittedName>
</protein>
<sequence length="549" mass="60081">MNTNTVDAKMLGRMFLAGAKNLEAKKEWINELNVFPVPDGDTGTNMTLTILSAASEVSALENPTMKTLAKAISSGSLRGARGNSGVILSQLLRGFTKTIEHYDTVDAPAFAKAFEKCVETAYKAVMKPKEGTILTVAKGAADKALEIAEDCRDLSSFFADVIAHAEHVLSRTPDMLPVLKEAGVVDSGGQGLVEVLKGAYDGYLGKEIDMNFEKPKSSGMSKPVSAEESNIKFGYCTEFIIMLEKEFSEKEEQTFKEYLMSIGDSLVVVADDEIVKVHVHTNDPGMAIQKALTYGQLSNMKIDNMRLEHHEKVIKEAEKLAAQQREAVPEKEVGFISVSVGDGMGDIFRDLGADYLIEGGQTMNPSTEDVLKAIEQVHAKNIFVFPNNKNIILAANQARDLTEDKNIIVIPTKTIPQGITAMINYVPEKTVEQNTEEMLQCIGNVKTGQVTYAVRDTKIDDKEIRQGNIMGIGDHGILAVGEGVEGITMETIDAMVDEDTEIISVYYGSDVSAEDAQRLGEKLEERYPDFDVEVNDGGQPIYYYVVSVE</sequence>
<dbReference type="Pfam" id="PF02734">
    <property type="entry name" value="Dak2"/>
    <property type="match status" value="1"/>
</dbReference>
<dbReference type="PROSITE" id="PS51480">
    <property type="entry name" value="DHAL"/>
    <property type="match status" value="1"/>
</dbReference>
<gene>
    <name evidence="2" type="ORF">K340107D12_28170</name>
</gene>
<dbReference type="Pfam" id="PF13684">
    <property type="entry name" value="FakA-like_C"/>
    <property type="match status" value="1"/>
</dbReference>
<dbReference type="InterPro" id="IPR036117">
    <property type="entry name" value="DhaL_dom_sf"/>
</dbReference>
<dbReference type="InterPro" id="IPR019986">
    <property type="entry name" value="YloV-like"/>
</dbReference>
<dbReference type="Proteomes" id="UP001600941">
    <property type="component" value="Unassembled WGS sequence"/>
</dbReference>
<proteinExistence type="predicted"/>
<dbReference type="InterPro" id="IPR048394">
    <property type="entry name" value="FakA-like_M"/>
</dbReference>
<dbReference type="SMART" id="SM01120">
    <property type="entry name" value="Dak2"/>
    <property type="match status" value="1"/>
</dbReference>
<dbReference type="InterPro" id="IPR050270">
    <property type="entry name" value="DegV_domain_contain"/>
</dbReference>
<dbReference type="NCBIfam" id="TIGR03599">
    <property type="entry name" value="YloV"/>
    <property type="match status" value="1"/>
</dbReference>
<dbReference type="Gene3D" id="1.25.40.340">
    <property type="match status" value="1"/>
</dbReference>
<dbReference type="PANTHER" id="PTHR33434">
    <property type="entry name" value="DEGV DOMAIN-CONTAINING PROTEIN DR_1986-RELATED"/>
    <property type="match status" value="1"/>
</dbReference>
<name>A0ABQ0BTY2_9FIRM</name>
<dbReference type="EMBL" id="BAABZQ010000001">
    <property type="protein sequence ID" value="GAA6500001.1"/>
    <property type="molecule type" value="Genomic_DNA"/>
</dbReference>
<dbReference type="InterPro" id="IPR004007">
    <property type="entry name" value="DhaL_dom"/>
</dbReference>
<evidence type="ECO:0000313" key="3">
    <source>
        <dbReference type="Proteomes" id="UP001600941"/>
    </source>
</evidence>
<evidence type="ECO:0000313" key="2">
    <source>
        <dbReference type="EMBL" id="GAA6500001.1"/>
    </source>
</evidence>